<dbReference type="Proteomes" id="UP000056732">
    <property type="component" value="Unassembled WGS sequence"/>
</dbReference>
<dbReference type="Proteomes" id="UP000183667">
    <property type="component" value="Unassembled WGS sequence"/>
</dbReference>
<dbReference type="Proteomes" id="UP000057910">
    <property type="component" value="Unassembled WGS sequence"/>
</dbReference>
<reference evidence="15 16" key="1">
    <citation type="submission" date="2015-11" db="EMBL/GenBank/DDBJ databases">
        <title>Expanding the genomic diversity of Burkholderia species for the development of highly accurate diagnostics.</title>
        <authorList>
            <person name="Sahl J."/>
            <person name="Keim P."/>
            <person name="Wagner D."/>
        </authorList>
    </citation>
    <scope>NUCLEOTIDE SEQUENCE [LARGE SCALE GENOMIC DNA]</scope>
    <source>
        <strain evidence="11 15">MSMB1137WGS</strain>
        <strain evidence="10 16">MSMB1585WGS</strain>
        <strain evidence="12 17">MSMB2087WGS</strain>
    </source>
</reference>
<evidence type="ECO:0000259" key="8">
    <source>
        <dbReference type="SMART" id="SM00062"/>
    </source>
</evidence>
<evidence type="ECO:0000256" key="1">
    <source>
        <dbReference type="ARBA" id="ARBA00004418"/>
    </source>
</evidence>
<reference evidence="9 18" key="2">
    <citation type="submission" date="2015-12" db="EMBL/GenBank/DDBJ databases">
        <title>Diversity of Burkholderia near neighbor genomes.</title>
        <authorList>
            <person name="Sahl J."/>
            <person name="Wagner D."/>
            <person name="Keim P."/>
        </authorList>
    </citation>
    <scope>NUCLEOTIDE SEQUENCE [LARGE SCALE GENOMIC DNA]</scope>
    <source>
        <strain evidence="9 18">MSMB1189WGS</strain>
    </source>
</reference>
<dbReference type="EMBL" id="LPHD01000114">
    <property type="protein sequence ID" value="KWA79880.1"/>
    <property type="molecule type" value="Genomic_DNA"/>
</dbReference>
<protein>
    <submittedName>
        <fullName evidence="12">ABC transporter substrate-binding protein</fullName>
    </submittedName>
</protein>
<accession>A0A102XI63</accession>
<dbReference type="Pfam" id="PF00497">
    <property type="entry name" value="SBP_bac_3"/>
    <property type="match status" value="1"/>
</dbReference>
<dbReference type="Proteomes" id="UP000060630">
    <property type="component" value="Unassembled WGS sequence"/>
</dbReference>
<evidence type="ECO:0000313" key="9">
    <source>
        <dbReference type="EMBL" id="AOK25826.1"/>
    </source>
</evidence>
<dbReference type="PANTHER" id="PTHR35936">
    <property type="entry name" value="MEMBRANE-BOUND LYTIC MUREIN TRANSGLYCOSYLASE F"/>
    <property type="match status" value="1"/>
</dbReference>
<evidence type="ECO:0000313" key="11">
    <source>
        <dbReference type="EMBL" id="KVT40524.1"/>
    </source>
</evidence>
<feature type="signal peptide" evidence="7">
    <location>
        <begin position="1"/>
        <end position="22"/>
    </location>
</feature>
<reference evidence="14 20" key="5">
    <citation type="submission" date="2018-08" db="EMBL/GenBank/DDBJ databases">
        <title>Comparative analysis of Burkholderia isolates from Puerto Rico.</title>
        <authorList>
            <person name="Hall C."/>
            <person name="Sahl J."/>
            <person name="Wagner D."/>
        </authorList>
    </citation>
    <scope>NUCLEOTIDE SEQUENCE [LARGE SCALE GENOMIC DNA]</scope>
    <source>
        <strain evidence="14 20">Bp8964</strain>
    </source>
</reference>
<evidence type="ECO:0000313" key="20">
    <source>
        <dbReference type="Proteomes" id="UP000273734"/>
    </source>
</evidence>
<dbReference type="RefSeq" id="WP_059490719.1">
    <property type="nucleotide sequence ID" value="NZ_CP013371.1"/>
</dbReference>
<evidence type="ECO:0000256" key="7">
    <source>
        <dbReference type="SAM" id="SignalP"/>
    </source>
</evidence>
<evidence type="ECO:0000256" key="6">
    <source>
        <dbReference type="RuleBase" id="RU003744"/>
    </source>
</evidence>
<feature type="domain" description="Solute-binding protein family 3/N-terminal" evidence="8">
    <location>
        <begin position="27"/>
        <end position="256"/>
    </location>
</feature>
<comment type="subcellular location">
    <subcellularLocation>
        <location evidence="1">Periplasm</location>
    </subcellularLocation>
</comment>
<dbReference type="NCBIfam" id="TIGR01096">
    <property type="entry name" value="3A0103s03R"/>
    <property type="match status" value="1"/>
</dbReference>
<dbReference type="InterPro" id="IPR018313">
    <property type="entry name" value="SBP_3_CS"/>
</dbReference>
<dbReference type="EMBL" id="QTNY01000001">
    <property type="protein sequence ID" value="RQP84145.1"/>
    <property type="molecule type" value="Genomic_DNA"/>
</dbReference>
<organism evidence="12 17">
    <name type="scientific">Burkholderia ubonensis</name>
    <dbReference type="NCBI Taxonomy" id="101571"/>
    <lineage>
        <taxon>Bacteria</taxon>
        <taxon>Pseudomonadati</taxon>
        <taxon>Pseudomonadota</taxon>
        <taxon>Betaproteobacteria</taxon>
        <taxon>Burkholderiales</taxon>
        <taxon>Burkholderiaceae</taxon>
        <taxon>Burkholderia</taxon>
        <taxon>Burkholderia cepacia complex</taxon>
    </lineage>
</organism>
<dbReference type="PANTHER" id="PTHR35936:SF13">
    <property type="entry name" value="HISTIDINE-BINDING PERIPLASMIC PROTEIN"/>
    <property type="match status" value="1"/>
</dbReference>
<dbReference type="CDD" id="cd13703">
    <property type="entry name" value="PBP2_HisJ_LAO"/>
    <property type="match status" value="1"/>
</dbReference>
<comment type="similarity">
    <text evidence="2 6">Belongs to the bacterial solute-binding protein 3 family.</text>
</comment>
<dbReference type="EMBL" id="CP013447">
    <property type="protein sequence ID" value="AOK25826.1"/>
    <property type="molecule type" value="Genomic_DNA"/>
</dbReference>
<evidence type="ECO:0000313" key="13">
    <source>
        <dbReference type="EMBL" id="OJA46239.1"/>
    </source>
</evidence>
<evidence type="ECO:0000313" key="19">
    <source>
        <dbReference type="Proteomes" id="UP000183667"/>
    </source>
</evidence>
<evidence type="ECO:0000256" key="2">
    <source>
        <dbReference type="ARBA" id="ARBA00010333"/>
    </source>
</evidence>
<evidence type="ECO:0000313" key="14">
    <source>
        <dbReference type="EMBL" id="RQP84145.1"/>
    </source>
</evidence>
<evidence type="ECO:0000313" key="10">
    <source>
        <dbReference type="EMBL" id="KVN82010.1"/>
    </source>
</evidence>
<dbReference type="EMBL" id="LPAD01000078">
    <property type="protein sequence ID" value="KVN82010.1"/>
    <property type="molecule type" value="Genomic_DNA"/>
</dbReference>
<reference evidence="19" key="3">
    <citation type="submission" date="2016-08" db="EMBL/GenBank/DDBJ databases">
        <title>Population biology and virulence potential of Burkholderia ubonensis.</title>
        <authorList>
            <person name="Price E.P."/>
            <person name="Currie B.J."/>
            <person name="Wagner D.M."/>
        </authorList>
    </citation>
    <scope>NUCLEOTIDE SEQUENCE [LARGE SCALE GENOMIC DNA]</scope>
    <source>
        <strain evidence="19">MSMB0103</strain>
    </source>
</reference>
<name>A0A102XI63_9BURK</name>
<gene>
    <name evidence="13" type="ORF">BGV66_16215</name>
    <name evidence="14" type="ORF">DF015_01335</name>
    <name evidence="10" type="ORF">WJ68_18750</name>
    <name evidence="11" type="ORF">WK53_20380</name>
    <name evidence="9" type="ORF">WK67_24075</name>
    <name evidence="12" type="ORF">WL29_30690</name>
</gene>
<feature type="chain" id="PRO_5014528681" evidence="7">
    <location>
        <begin position="23"/>
        <end position="260"/>
    </location>
</feature>
<dbReference type="Proteomes" id="UP000095100">
    <property type="component" value="Chromosome 2"/>
</dbReference>
<dbReference type="PROSITE" id="PS01039">
    <property type="entry name" value="SBP_BACTERIAL_3"/>
    <property type="match status" value="1"/>
</dbReference>
<dbReference type="Gene3D" id="3.40.190.10">
    <property type="entry name" value="Periplasmic binding protein-like II"/>
    <property type="match status" value="2"/>
</dbReference>
<evidence type="ECO:0000313" key="15">
    <source>
        <dbReference type="Proteomes" id="UP000056732"/>
    </source>
</evidence>
<keyword evidence="5" id="KW-0574">Periplasm</keyword>
<evidence type="ECO:0000313" key="17">
    <source>
        <dbReference type="Proteomes" id="UP000060630"/>
    </source>
</evidence>
<proteinExistence type="inferred from homology"/>
<keyword evidence="3" id="KW-0813">Transport</keyword>
<dbReference type="InterPro" id="IPR001638">
    <property type="entry name" value="Solute-binding_3/MltF_N"/>
</dbReference>
<evidence type="ECO:0000256" key="3">
    <source>
        <dbReference type="ARBA" id="ARBA00022448"/>
    </source>
</evidence>
<dbReference type="Proteomes" id="UP000273734">
    <property type="component" value="Unassembled WGS sequence"/>
</dbReference>
<dbReference type="InterPro" id="IPR005768">
    <property type="entry name" value="Lys_Arg_Orn-bd"/>
</dbReference>
<sequence>MKRLIAAVSIALLAVSAGPAAAKDWTTLRFGTDASYAPFESKAPDGKLVGFDIDLGNEICARLKAKCVWLENDFDGMIPALKAKKFDAVLSSMSITAQRAEQIAFTTKIYNQPTRLVVKKGSPLAPSAEALKGKSVGVEQGTTQEAYAKAYWAKQGANVVSYQNQDGVYADLLAGRLDAALQDEVQAAIGFLKSPRGAGYQFVGPELVDEKVLGVGAGIGLRKEDADLKAKIDRAILDMVKDGTYRRLASKYFDFDIYGG</sequence>
<dbReference type="SUPFAM" id="SSF53850">
    <property type="entry name" value="Periplasmic binding protein-like II"/>
    <property type="match status" value="1"/>
</dbReference>
<reference evidence="13" key="4">
    <citation type="submission" date="2016-08" db="EMBL/GenBank/DDBJ databases">
        <authorList>
            <person name="Price E.P."/>
            <person name="Currie B.J."/>
            <person name="Wagner D.M."/>
        </authorList>
    </citation>
    <scope>NUCLEOTIDE SEQUENCE</scope>
    <source>
        <strain evidence="13">MSMB0103</strain>
    </source>
</reference>
<evidence type="ECO:0000256" key="4">
    <source>
        <dbReference type="ARBA" id="ARBA00022729"/>
    </source>
</evidence>
<evidence type="ECO:0000256" key="5">
    <source>
        <dbReference type="ARBA" id="ARBA00022764"/>
    </source>
</evidence>
<dbReference type="EMBL" id="LPDO01000154">
    <property type="protein sequence ID" value="KVT40524.1"/>
    <property type="molecule type" value="Genomic_DNA"/>
</dbReference>
<evidence type="ECO:0000313" key="16">
    <source>
        <dbReference type="Proteomes" id="UP000057910"/>
    </source>
</evidence>
<keyword evidence="4 7" id="KW-0732">Signal</keyword>
<dbReference type="GO" id="GO:0030288">
    <property type="term" value="C:outer membrane-bounded periplasmic space"/>
    <property type="evidence" value="ECO:0007669"/>
    <property type="project" value="InterPro"/>
</dbReference>
<dbReference type="AlphaFoldDB" id="A0A102XI63"/>
<evidence type="ECO:0000313" key="18">
    <source>
        <dbReference type="Proteomes" id="UP000095100"/>
    </source>
</evidence>
<evidence type="ECO:0000313" key="12">
    <source>
        <dbReference type="EMBL" id="KWA79880.1"/>
    </source>
</evidence>
<dbReference type="SMART" id="SM00062">
    <property type="entry name" value="PBPb"/>
    <property type="match status" value="1"/>
</dbReference>
<dbReference type="EMBL" id="MEAU01000023">
    <property type="protein sequence ID" value="OJA46239.1"/>
    <property type="molecule type" value="Genomic_DNA"/>
</dbReference>